<gene>
    <name evidence="3" type="primary">fdrA</name>
    <name evidence="3" type="ORF">OHU69_40345</name>
</gene>
<feature type="domain" description="CoA-binding" evidence="2">
    <location>
        <begin position="196"/>
        <end position="286"/>
    </location>
</feature>
<dbReference type="Pfam" id="PF00549">
    <property type="entry name" value="Ligase_CoA"/>
    <property type="match status" value="1"/>
</dbReference>
<evidence type="ECO:0000259" key="2">
    <source>
        <dbReference type="Pfam" id="PF02629"/>
    </source>
</evidence>
<dbReference type="InterPro" id="IPR003781">
    <property type="entry name" value="CoA-bd"/>
</dbReference>
<dbReference type="PANTHER" id="PTHR11117:SF24">
    <property type="entry name" value="PROTEIN FDRA"/>
    <property type="match status" value="1"/>
</dbReference>
<proteinExistence type="predicted"/>
<dbReference type="PANTHER" id="PTHR11117">
    <property type="entry name" value="SUCCINYL-COA LIGASE SUBUNIT ALPHA"/>
    <property type="match status" value="1"/>
</dbReference>
<dbReference type="AlphaFoldDB" id="A0AAU1UI93"/>
<organism evidence="3">
    <name type="scientific">Streptomyces sp. NBC_00119</name>
    <dbReference type="NCBI Taxonomy" id="2975659"/>
    <lineage>
        <taxon>Bacteria</taxon>
        <taxon>Bacillati</taxon>
        <taxon>Actinomycetota</taxon>
        <taxon>Actinomycetes</taxon>
        <taxon>Kitasatosporales</taxon>
        <taxon>Streptomycetaceae</taxon>
        <taxon>Streptomyces</taxon>
    </lineage>
</organism>
<dbReference type="InterPro" id="IPR016102">
    <property type="entry name" value="Succinyl-CoA_synth-like"/>
</dbReference>
<dbReference type="InterPro" id="IPR005811">
    <property type="entry name" value="SUCC_ACL_C"/>
</dbReference>
<dbReference type="GO" id="GO:0004775">
    <property type="term" value="F:succinate-CoA ligase (ADP-forming) activity"/>
    <property type="evidence" value="ECO:0007669"/>
    <property type="project" value="TreeGrafter"/>
</dbReference>
<reference evidence="3" key="1">
    <citation type="submission" date="2022-10" db="EMBL/GenBank/DDBJ databases">
        <title>The complete genomes of actinobacterial strains from the NBC collection.</title>
        <authorList>
            <person name="Joergensen T.S."/>
            <person name="Alvarez Arevalo M."/>
            <person name="Sterndorff E.B."/>
            <person name="Faurdal D."/>
            <person name="Vuksanovic O."/>
            <person name="Mourched A.-S."/>
            <person name="Charusanti P."/>
            <person name="Shaw S."/>
            <person name="Blin K."/>
            <person name="Weber T."/>
        </authorList>
    </citation>
    <scope>NUCLEOTIDE SEQUENCE</scope>
    <source>
        <strain evidence="3">NBC_00119</strain>
    </source>
</reference>
<dbReference type="NCBIfam" id="NF004760">
    <property type="entry name" value="PRK06091.1"/>
    <property type="match status" value="1"/>
</dbReference>
<dbReference type="GO" id="GO:0006099">
    <property type="term" value="P:tricarboxylic acid cycle"/>
    <property type="evidence" value="ECO:0007669"/>
    <property type="project" value="TreeGrafter"/>
</dbReference>
<evidence type="ECO:0000313" key="3">
    <source>
        <dbReference type="EMBL" id="WTS16764.1"/>
    </source>
</evidence>
<dbReference type="Gene3D" id="3.40.50.261">
    <property type="entry name" value="Succinyl-CoA synthetase domains"/>
    <property type="match status" value="2"/>
</dbReference>
<evidence type="ECO:0000259" key="1">
    <source>
        <dbReference type="Pfam" id="PF00549"/>
    </source>
</evidence>
<protein>
    <submittedName>
        <fullName evidence="3">Acyl-CoA synthetase FdrA</fullName>
    </submittedName>
</protein>
<sequence length="528" mass="52736">MVLRNAVHKDLYADSVALMRAAARLAEPPGVETISLVMGTPANRDVLARSGLLTTPGHDAGPNDLLVAVRGEPDAVDTALALVVDALSGPGEGPGAGPKAGADAGPPVRSLVGAPAGASLALISTPGPYAAAEALKALRLGMHAFVFSDHVPIEQEVLLKREAARRGLLVMGPDCGTAVIGGIPLGFANEVRAGCVGLVGASGTGLQQVSSLLHSMGSGVSHVIGTGSRDVSAEVGGPTMRAGLDALAADPVTEIIVLVSKPPAPHVAEQLLRHAGASGKPVVACFLGMDGTVPAPAGVTLAPTLLEAARAAASLAVGGTLPPGEELPKLPAPAPPRRLLRALYAGGTFAHEAALLLGPALGDIARTAPPPVPGAAPRLPDRHLVLDLGDDEFTAGRPHPMIDPTVRTEYLRTALADPRSAAVVLDVVIGHGAAPDPAAALAEALSEAPVDTPPVIAFVVGTDDDPQGLTAQQRILRDAGAYVVDSSTTAARVCAELLCAGVDLMLAPGSAATSTAASASASRIGETA</sequence>
<dbReference type="EMBL" id="CP108195">
    <property type="protein sequence ID" value="WTS16764.1"/>
    <property type="molecule type" value="Genomic_DNA"/>
</dbReference>
<dbReference type="GO" id="GO:0009361">
    <property type="term" value="C:succinate-CoA ligase complex (ADP-forming)"/>
    <property type="evidence" value="ECO:0007669"/>
    <property type="project" value="TreeGrafter"/>
</dbReference>
<dbReference type="SUPFAM" id="SSF52210">
    <property type="entry name" value="Succinyl-CoA synthetase domains"/>
    <property type="match status" value="2"/>
</dbReference>
<accession>A0AAU1UI93</accession>
<dbReference type="GO" id="GO:0005829">
    <property type="term" value="C:cytosol"/>
    <property type="evidence" value="ECO:0007669"/>
    <property type="project" value="TreeGrafter"/>
</dbReference>
<dbReference type="GO" id="GO:0004776">
    <property type="term" value="F:succinate-CoA ligase (GDP-forming) activity"/>
    <property type="evidence" value="ECO:0007669"/>
    <property type="project" value="TreeGrafter"/>
</dbReference>
<feature type="domain" description="ATP-citrate synthase/succinyl-CoA ligase C-terminal" evidence="1">
    <location>
        <begin position="343"/>
        <end position="493"/>
    </location>
</feature>
<dbReference type="Pfam" id="PF02629">
    <property type="entry name" value="CoA_binding"/>
    <property type="match status" value="1"/>
</dbReference>
<dbReference type="Gene3D" id="3.40.50.720">
    <property type="entry name" value="NAD(P)-binding Rossmann-like Domain"/>
    <property type="match status" value="1"/>
</dbReference>
<name>A0AAU1UI93_9ACTN</name>